<dbReference type="STRING" id="576137.A0A1L7WKW1"/>
<dbReference type="SUPFAM" id="SSF54427">
    <property type="entry name" value="NTF2-like"/>
    <property type="match status" value="1"/>
</dbReference>
<dbReference type="OrthoDB" id="201656at2759"/>
<dbReference type="EMBL" id="FJOG01000003">
    <property type="protein sequence ID" value="CZR53406.1"/>
    <property type="molecule type" value="Genomic_DNA"/>
</dbReference>
<gene>
    <name evidence="2" type="ORF">PAC_03284</name>
</gene>
<dbReference type="Proteomes" id="UP000184330">
    <property type="component" value="Unassembled WGS sequence"/>
</dbReference>
<evidence type="ECO:0000259" key="1">
    <source>
        <dbReference type="SMART" id="SM00829"/>
    </source>
</evidence>
<dbReference type="Pfam" id="PF12680">
    <property type="entry name" value="SnoaL_2"/>
    <property type="match status" value="1"/>
</dbReference>
<dbReference type="Gene3D" id="3.90.180.10">
    <property type="entry name" value="Medium-chain alcohol dehydrogenases, catalytic domain"/>
    <property type="match status" value="1"/>
</dbReference>
<dbReference type="InterPro" id="IPR011032">
    <property type="entry name" value="GroES-like_sf"/>
</dbReference>
<dbReference type="GO" id="GO:0016491">
    <property type="term" value="F:oxidoreductase activity"/>
    <property type="evidence" value="ECO:0007669"/>
    <property type="project" value="InterPro"/>
</dbReference>
<dbReference type="Gene3D" id="3.10.450.50">
    <property type="match status" value="1"/>
</dbReference>
<dbReference type="SMART" id="SM00829">
    <property type="entry name" value="PKS_ER"/>
    <property type="match status" value="1"/>
</dbReference>
<dbReference type="SUPFAM" id="SSF51735">
    <property type="entry name" value="NAD(P)-binding Rossmann-fold domains"/>
    <property type="match status" value="1"/>
</dbReference>
<dbReference type="PANTHER" id="PTHR45033">
    <property type="match status" value="1"/>
</dbReference>
<sequence length="441" mass="48045">MSTIPEPIASSLSAINQKSSSTFIAPFHSDAIFIDEGRTFKGLPSIKSWFEHALVSHNASIKIQNTTIQGDRTTVHVIMDGDFVEEYGITEPFPLYFSFLLKDDKIYHLLITPWNSSKPFMDAVYLDKENENDPISAIKIAPRPQQEVPEGWVRVKMQAVGLNYHDIFTARGQGMHRLTFPLILGCEGAGILENGTEVLLYPCMGSPDFKGDETLDPKRNVFSELTNGTLAEYVNAPRRNVIIRPKGMGVETAAVLGVAWLTAYRMLVTKSGLKAGQTMLVQGSSGGVTTALIQLGAAAGMRVWCTGRTAAKRELGLKLGAERAFEAGAELPEKVDAVFDASGEVTWEHSMNSVKTGGTIVTCGGHSGKTVPVNISRVFVEQINIRGSYLGNLQEFQDLIAFVVAKSIKPHIGLVVPMEQADVGFQKMLSGETEGKIVVRL</sequence>
<dbReference type="PANTHER" id="PTHR45033:SF3">
    <property type="entry name" value="DEHYDROGENASE, PUTATIVE (AFU_ORTHOLOGUE AFUA_2G13270)-RELATED"/>
    <property type="match status" value="1"/>
</dbReference>
<dbReference type="InterPro" id="IPR013149">
    <property type="entry name" value="ADH-like_C"/>
</dbReference>
<evidence type="ECO:0000313" key="3">
    <source>
        <dbReference type="Proteomes" id="UP000184330"/>
    </source>
</evidence>
<keyword evidence="3" id="KW-1185">Reference proteome</keyword>
<dbReference type="SUPFAM" id="SSF50129">
    <property type="entry name" value="GroES-like"/>
    <property type="match status" value="1"/>
</dbReference>
<organism evidence="2 3">
    <name type="scientific">Phialocephala subalpina</name>
    <dbReference type="NCBI Taxonomy" id="576137"/>
    <lineage>
        <taxon>Eukaryota</taxon>
        <taxon>Fungi</taxon>
        <taxon>Dikarya</taxon>
        <taxon>Ascomycota</taxon>
        <taxon>Pezizomycotina</taxon>
        <taxon>Leotiomycetes</taxon>
        <taxon>Helotiales</taxon>
        <taxon>Mollisiaceae</taxon>
        <taxon>Phialocephala</taxon>
        <taxon>Phialocephala fortinii species complex</taxon>
    </lineage>
</organism>
<proteinExistence type="predicted"/>
<dbReference type="InterPro" id="IPR020843">
    <property type="entry name" value="ER"/>
</dbReference>
<dbReference type="Pfam" id="PF00107">
    <property type="entry name" value="ADH_zinc_N"/>
    <property type="match status" value="1"/>
</dbReference>
<evidence type="ECO:0000313" key="2">
    <source>
        <dbReference type="EMBL" id="CZR53406.1"/>
    </source>
</evidence>
<dbReference type="Gene3D" id="3.40.50.720">
    <property type="entry name" value="NAD(P)-binding Rossmann-like Domain"/>
    <property type="match status" value="1"/>
</dbReference>
<reference evidence="2 3" key="1">
    <citation type="submission" date="2016-03" db="EMBL/GenBank/DDBJ databases">
        <authorList>
            <person name="Ploux O."/>
        </authorList>
    </citation>
    <scope>NUCLEOTIDE SEQUENCE [LARGE SCALE GENOMIC DNA]</scope>
    <source>
        <strain evidence="2 3">UAMH 11012</strain>
    </source>
</reference>
<name>A0A1L7WKW1_9HELO</name>
<dbReference type="InterPro" id="IPR037401">
    <property type="entry name" value="SnoaL-like"/>
</dbReference>
<dbReference type="InterPro" id="IPR032710">
    <property type="entry name" value="NTF2-like_dom_sf"/>
</dbReference>
<feature type="domain" description="Enoyl reductase (ER)" evidence="1">
    <location>
        <begin position="133"/>
        <end position="439"/>
    </location>
</feature>
<accession>A0A1L7WKW1</accession>
<dbReference type="AlphaFoldDB" id="A0A1L7WKW1"/>
<dbReference type="InterPro" id="IPR013154">
    <property type="entry name" value="ADH-like_N"/>
</dbReference>
<dbReference type="Pfam" id="PF08240">
    <property type="entry name" value="ADH_N"/>
    <property type="match status" value="1"/>
</dbReference>
<dbReference type="InterPro" id="IPR036291">
    <property type="entry name" value="NAD(P)-bd_dom_sf"/>
</dbReference>
<protein>
    <recommendedName>
        <fullName evidence="1">Enoyl reductase (ER) domain-containing protein</fullName>
    </recommendedName>
</protein>
<dbReference type="InterPro" id="IPR052711">
    <property type="entry name" value="Zinc_ADH-like"/>
</dbReference>